<gene>
    <name evidence="3" type="ORF">GCM10007875_18800</name>
</gene>
<proteinExistence type="predicted"/>
<evidence type="ECO:0000256" key="1">
    <source>
        <dbReference type="SAM" id="MobiDB-lite"/>
    </source>
</evidence>
<name>A0ABQ5YTR9_9BURK</name>
<dbReference type="EMBL" id="BSOJ01000018">
    <property type="protein sequence ID" value="GLR26790.1"/>
    <property type="molecule type" value="Genomic_DNA"/>
</dbReference>
<keyword evidence="2" id="KW-0472">Membrane</keyword>
<evidence type="ECO:0000313" key="3">
    <source>
        <dbReference type="EMBL" id="GLR26790.1"/>
    </source>
</evidence>
<sequence>MCRNGAQQGKAFTGAAQGGISMNPWTTVAVCVALTLVVMILDACMAMRSARQPNSDKLDKGRAARQARLESELADKGQ</sequence>
<feature type="compositionally biased region" description="Basic and acidic residues" evidence="1">
    <location>
        <begin position="54"/>
        <end position="78"/>
    </location>
</feature>
<dbReference type="Proteomes" id="UP001156664">
    <property type="component" value="Unassembled WGS sequence"/>
</dbReference>
<protein>
    <submittedName>
        <fullName evidence="3">Uncharacterized protein</fullName>
    </submittedName>
</protein>
<accession>A0ABQ5YTR9</accession>
<keyword evidence="2" id="KW-1133">Transmembrane helix</keyword>
<evidence type="ECO:0000313" key="4">
    <source>
        <dbReference type="Proteomes" id="UP001156664"/>
    </source>
</evidence>
<keyword evidence="4" id="KW-1185">Reference proteome</keyword>
<organism evidence="3 4">
    <name type="scientific">Limnobacter litoralis</name>
    <dbReference type="NCBI Taxonomy" id="481366"/>
    <lineage>
        <taxon>Bacteria</taxon>
        <taxon>Pseudomonadati</taxon>
        <taxon>Pseudomonadota</taxon>
        <taxon>Betaproteobacteria</taxon>
        <taxon>Burkholderiales</taxon>
        <taxon>Burkholderiaceae</taxon>
        <taxon>Limnobacter</taxon>
    </lineage>
</organism>
<feature type="transmembrane region" description="Helical" evidence="2">
    <location>
        <begin position="25"/>
        <end position="47"/>
    </location>
</feature>
<reference evidence="4" key="1">
    <citation type="journal article" date="2019" name="Int. J. Syst. Evol. Microbiol.">
        <title>The Global Catalogue of Microorganisms (GCM) 10K type strain sequencing project: providing services to taxonomists for standard genome sequencing and annotation.</title>
        <authorList>
            <consortium name="The Broad Institute Genomics Platform"/>
            <consortium name="The Broad Institute Genome Sequencing Center for Infectious Disease"/>
            <person name="Wu L."/>
            <person name="Ma J."/>
        </authorList>
    </citation>
    <scope>NUCLEOTIDE SEQUENCE [LARGE SCALE GENOMIC DNA]</scope>
    <source>
        <strain evidence="4">NBRC 105857</strain>
    </source>
</reference>
<comment type="caution">
    <text evidence="3">The sequence shown here is derived from an EMBL/GenBank/DDBJ whole genome shotgun (WGS) entry which is preliminary data.</text>
</comment>
<feature type="region of interest" description="Disordered" evidence="1">
    <location>
        <begin position="50"/>
        <end position="78"/>
    </location>
</feature>
<evidence type="ECO:0000256" key="2">
    <source>
        <dbReference type="SAM" id="Phobius"/>
    </source>
</evidence>
<keyword evidence="2" id="KW-0812">Transmembrane</keyword>